<accession>A0AA90ZRY1</accession>
<protein>
    <submittedName>
        <fullName evidence="4">SusF/SusE family outer membrane protein</fullName>
    </submittedName>
</protein>
<sequence length="734" mass="83215">MMMRKFILLRLGCKYGFSLALPFVFAMMSHAATISSQLSVEMTTDKACYTPGQVVVFSASGSLPSNAYVRYRHGAMVLESHKLSDVMSNNRWTWTPPTTDYQGYLVELFAKSNGTEVVLGTIAVDVSSNWKRFPRYGFVADFNNYDGSIDKNANIKTEMAYLNRLHINGVQFQDWQWMHHKPVKLNADGSLTSWYQDISKRWVGVEYVKNYIAEQHSYNMKSIFYNLCFGAWKNATNDGVKTEWALLKNNAGNYEQDYHGLPDSWASNIYLQVPSNQGWLQYMVERNEEVYDNFGFDGFQIDQLGYRGTVYDANRHEVDLPSSYESFIQAMKQAHPDKSLVMNAVSGYGAEQIVRNDIDFCYNEVWGNGNGYGGASEDQFANLFGIIQTNDKYSDHQHPTVFAAYINYDKADNGGSGDRMVNTPGVLLADAAMFALGGSHLELGDHMLTREYFPAAPLAMSDELKTALVRYYDFQTAYQNLLRGTTSKSAYLPIISSTSGLTVQAWPPKEYSLTTFAKKVGKCDVLHFLNFLNTNDLSWRDLWGTRVKPEKKTNIPVTVKSTRKVSKVWVATPDSHAGAVQELPFTQNGYDVSFTLPSLEYWTMAVMEGENVEDGIYITGEAVQQAGNAAYDLDHAIAMNRDEDGKVFKATVYLKANELFKFVNAPDWRVCKSYNAEYQDYEFNSAVSLAHLSTSIRKEEDYKFKVKESGYYDITIDLDQMRIYVKKGKKVVFK</sequence>
<comment type="similarity">
    <text evidence="1">Belongs to the glycosyl hydrolase 66 family.</text>
</comment>
<dbReference type="Proteomes" id="UP000421408">
    <property type="component" value="Unassembled WGS sequence"/>
</dbReference>
<keyword evidence="2 3" id="KW-0732">Signal</keyword>
<dbReference type="Pfam" id="PF13199">
    <property type="entry name" value="Glyco_hydro_66"/>
    <property type="match status" value="1"/>
</dbReference>
<dbReference type="SUPFAM" id="SSF51445">
    <property type="entry name" value="(Trans)glycosidases"/>
    <property type="match status" value="1"/>
</dbReference>
<gene>
    <name evidence="4" type="ORF">F7D74_03240</name>
</gene>
<evidence type="ECO:0000313" key="5">
    <source>
        <dbReference type="Proteomes" id="UP000421408"/>
    </source>
</evidence>
<name>A0AA90ZRY1_9BACT</name>
<dbReference type="InterPro" id="IPR013783">
    <property type="entry name" value="Ig-like_fold"/>
</dbReference>
<comment type="caution">
    <text evidence="4">The sequence shown here is derived from an EMBL/GenBank/DDBJ whole genome shotgun (WGS) entry which is preliminary data.</text>
</comment>
<feature type="chain" id="PRO_5041690776" evidence="3">
    <location>
        <begin position="32"/>
        <end position="734"/>
    </location>
</feature>
<dbReference type="InterPro" id="IPR013780">
    <property type="entry name" value="Glyco_hydro_b"/>
</dbReference>
<dbReference type="Gene3D" id="2.60.40.10">
    <property type="entry name" value="Immunoglobulins"/>
    <property type="match status" value="1"/>
</dbReference>
<dbReference type="Gene3D" id="2.60.40.3620">
    <property type="match status" value="1"/>
</dbReference>
<dbReference type="CDD" id="cd14745">
    <property type="entry name" value="GH66"/>
    <property type="match status" value="1"/>
</dbReference>
<reference evidence="5" key="1">
    <citation type="submission" date="2019-09" db="EMBL/GenBank/DDBJ databases">
        <title>Distinct polysaccharide growth profiles of human intestinal Prevotella copri isolates.</title>
        <authorList>
            <person name="Fehlner-Peach H."/>
            <person name="Magnabosco C."/>
            <person name="Raghavan V."/>
            <person name="Scher J.U."/>
            <person name="Tett A."/>
            <person name="Cox L.M."/>
            <person name="Gottsegen C."/>
            <person name="Watters A."/>
            <person name="Wiltshire- Gordon J.D."/>
            <person name="Segata N."/>
            <person name="Bonneau R."/>
            <person name="Littman D.R."/>
        </authorList>
    </citation>
    <scope>NUCLEOTIDE SEQUENCE [LARGE SCALE GENOMIC DNA]</scope>
    <source>
        <strain evidence="5">iAA108</strain>
    </source>
</reference>
<dbReference type="EMBL" id="VZCC01000014">
    <property type="protein sequence ID" value="MQN83025.1"/>
    <property type="molecule type" value="Genomic_DNA"/>
</dbReference>
<dbReference type="Gene3D" id="3.20.20.80">
    <property type="entry name" value="Glycosidases"/>
    <property type="match status" value="1"/>
</dbReference>
<dbReference type="InterPro" id="IPR025092">
    <property type="entry name" value="Glyco_hydro_66"/>
</dbReference>
<dbReference type="AlphaFoldDB" id="A0AA90ZRY1"/>
<evidence type="ECO:0000256" key="1">
    <source>
        <dbReference type="ARBA" id="ARBA00010837"/>
    </source>
</evidence>
<evidence type="ECO:0000256" key="2">
    <source>
        <dbReference type="ARBA" id="ARBA00022729"/>
    </source>
</evidence>
<feature type="signal peptide" evidence="3">
    <location>
        <begin position="1"/>
        <end position="31"/>
    </location>
</feature>
<dbReference type="InterPro" id="IPR017853">
    <property type="entry name" value="GH"/>
</dbReference>
<proteinExistence type="inferred from homology"/>
<organism evidence="4 5">
    <name type="scientific">Segatella copri</name>
    <dbReference type="NCBI Taxonomy" id="165179"/>
    <lineage>
        <taxon>Bacteria</taxon>
        <taxon>Pseudomonadati</taxon>
        <taxon>Bacteroidota</taxon>
        <taxon>Bacteroidia</taxon>
        <taxon>Bacteroidales</taxon>
        <taxon>Prevotellaceae</taxon>
        <taxon>Segatella</taxon>
    </lineage>
</organism>
<evidence type="ECO:0000256" key="3">
    <source>
        <dbReference type="SAM" id="SignalP"/>
    </source>
</evidence>
<evidence type="ECO:0000313" key="4">
    <source>
        <dbReference type="EMBL" id="MQN83025.1"/>
    </source>
</evidence>
<dbReference type="Gene3D" id="2.60.40.1180">
    <property type="entry name" value="Golgi alpha-mannosidase II"/>
    <property type="match status" value="1"/>
</dbReference>